<name>A0ABW4KAS4_9HYPH</name>
<keyword evidence="3" id="KW-1185">Reference proteome</keyword>
<accession>A0ABW4KAS4</accession>
<dbReference type="Proteomes" id="UP001597308">
    <property type="component" value="Unassembled WGS sequence"/>
</dbReference>
<proteinExistence type="predicted"/>
<dbReference type="RefSeq" id="WP_378799759.1">
    <property type="nucleotide sequence ID" value="NZ_JBHUER010000008.1"/>
</dbReference>
<reference evidence="3" key="1">
    <citation type="journal article" date="2019" name="Int. J. Syst. Evol. Microbiol.">
        <title>The Global Catalogue of Microorganisms (GCM) 10K type strain sequencing project: providing services to taxonomists for standard genome sequencing and annotation.</title>
        <authorList>
            <consortium name="The Broad Institute Genomics Platform"/>
            <consortium name="The Broad Institute Genome Sequencing Center for Infectious Disease"/>
            <person name="Wu L."/>
            <person name="Ma J."/>
        </authorList>
    </citation>
    <scope>NUCLEOTIDE SEQUENCE [LARGE SCALE GENOMIC DNA]</scope>
    <source>
        <strain evidence="3">KCTC 23707</strain>
    </source>
</reference>
<protein>
    <submittedName>
        <fullName evidence="2">Uncharacterized protein</fullName>
    </submittedName>
</protein>
<evidence type="ECO:0000313" key="3">
    <source>
        <dbReference type="Proteomes" id="UP001597308"/>
    </source>
</evidence>
<sequence>MGGAVVRRDAAGRLQISPASSTPAPDEAAARGAVEALQACGKAAALIGRGLELIAATRRAESYFGAGLKVTDGVLGASDPRSQPAFARLAAIAASAEHLTPRRAPDPASLHRARKRPLIADAAPFRLEGCGMGREVRAIILLTDPDEAPPAVRESALRDAFRLSATEARLVAALARGETLES</sequence>
<evidence type="ECO:0000313" key="2">
    <source>
        <dbReference type="EMBL" id="MFD1703663.1"/>
    </source>
</evidence>
<comment type="caution">
    <text evidence="2">The sequence shown here is derived from an EMBL/GenBank/DDBJ whole genome shotgun (WGS) entry which is preliminary data.</text>
</comment>
<feature type="region of interest" description="Disordered" evidence="1">
    <location>
        <begin position="1"/>
        <end position="26"/>
    </location>
</feature>
<feature type="compositionally biased region" description="Basic and acidic residues" evidence="1">
    <location>
        <begin position="1"/>
        <end position="11"/>
    </location>
</feature>
<dbReference type="EMBL" id="JBHUER010000008">
    <property type="protein sequence ID" value="MFD1703663.1"/>
    <property type="molecule type" value="Genomic_DNA"/>
</dbReference>
<evidence type="ECO:0000256" key="1">
    <source>
        <dbReference type="SAM" id="MobiDB-lite"/>
    </source>
</evidence>
<organism evidence="2 3">
    <name type="scientific">Methylopila henanensis</name>
    <dbReference type="NCBI Taxonomy" id="873516"/>
    <lineage>
        <taxon>Bacteria</taxon>
        <taxon>Pseudomonadati</taxon>
        <taxon>Pseudomonadota</taxon>
        <taxon>Alphaproteobacteria</taxon>
        <taxon>Hyphomicrobiales</taxon>
        <taxon>Methylopilaceae</taxon>
        <taxon>Methylopila</taxon>
    </lineage>
</organism>
<gene>
    <name evidence="2" type="ORF">ACFSCV_11690</name>
</gene>